<gene>
    <name evidence="1" type="ORF">NCTC11545_01831</name>
</gene>
<protein>
    <submittedName>
        <fullName evidence="1">Uncharacterized protein</fullName>
    </submittedName>
</protein>
<name>A0A2X2UYU8_CAPOC</name>
<proteinExistence type="predicted"/>
<accession>A0A2X2UYU8</accession>
<sequence length="333" mass="39126">MTKQRYTEKHLILWKDDTWVTCPECQKIAVVTDKGGSKVRCEHCGFEKTSENLELFVATVKLHCPNCGTPIEQRQGGLKEKKDLCKVKCPECGEEYLVKPQYKLYHKPNPIAPNGLKCDSTFGLPYFFQENVRGNLFWARNMSHLQIMEDYIASDLREREGMTMVAKLPTFVKSKKNRELILKILRKWKEKLAQSDFILPPLVATEQVCLFFADDKVTITDYLKDIPYKVTGSVNYTQVYSNKYGYQWVCFSKYNRLRRTFTKEWLAQIPFEVKTIYLYQYYIFLNEAQDILSYFLQHFLQENTSNSLFISIGDRLYSAESFYKESVVETLPY</sequence>
<organism evidence="1 2">
    <name type="scientific">Capnocytophaga ochracea</name>
    <dbReference type="NCBI Taxonomy" id="1018"/>
    <lineage>
        <taxon>Bacteria</taxon>
        <taxon>Pseudomonadati</taxon>
        <taxon>Bacteroidota</taxon>
        <taxon>Flavobacteriia</taxon>
        <taxon>Flavobacteriales</taxon>
        <taxon>Flavobacteriaceae</taxon>
        <taxon>Capnocytophaga</taxon>
    </lineage>
</organism>
<reference evidence="1 2" key="1">
    <citation type="submission" date="2018-06" db="EMBL/GenBank/DDBJ databases">
        <authorList>
            <consortium name="Pathogen Informatics"/>
            <person name="Doyle S."/>
        </authorList>
    </citation>
    <scope>NUCLEOTIDE SEQUENCE [LARGE SCALE GENOMIC DNA]</scope>
    <source>
        <strain evidence="1 2">NCTC11545</strain>
    </source>
</reference>
<dbReference type="EMBL" id="UAVS01000006">
    <property type="protein sequence ID" value="SQA94640.1"/>
    <property type="molecule type" value="Genomic_DNA"/>
</dbReference>
<evidence type="ECO:0000313" key="1">
    <source>
        <dbReference type="EMBL" id="SQA94640.1"/>
    </source>
</evidence>
<evidence type="ECO:0000313" key="2">
    <source>
        <dbReference type="Proteomes" id="UP000250169"/>
    </source>
</evidence>
<dbReference type="RefSeq" id="WP_111972982.1">
    <property type="nucleotide sequence ID" value="NZ_UAVS01000006.1"/>
</dbReference>
<dbReference type="Proteomes" id="UP000250169">
    <property type="component" value="Unassembled WGS sequence"/>
</dbReference>
<dbReference type="AlphaFoldDB" id="A0A2X2UYU8"/>